<dbReference type="EMBL" id="JAGSMN010000315">
    <property type="protein sequence ID" value="MBR7674236.1"/>
    <property type="molecule type" value="Genomic_DNA"/>
</dbReference>
<evidence type="ECO:0000259" key="5">
    <source>
        <dbReference type="Pfam" id="PF01266"/>
    </source>
</evidence>
<comment type="caution">
    <text evidence="6">The sequence shown here is derived from an EMBL/GenBank/DDBJ whole genome shotgun (WGS) entry which is preliminary data.</text>
</comment>
<comment type="cofactor">
    <cofactor evidence="1">
        <name>FAD</name>
        <dbReference type="ChEBI" id="CHEBI:57692"/>
    </cofactor>
</comment>
<keyword evidence="3" id="KW-0285">Flavoprotein</keyword>
<evidence type="ECO:0000313" key="6">
    <source>
        <dbReference type="EMBL" id="MBR7674236.1"/>
    </source>
</evidence>
<dbReference type="Gene3D" id="3.30.9.10">
    <property type="entry name" value="D-Amino Acid Oxidase, subunit A, domain 2"/>
    <property type="match status" value="1"/>
</dbReference>
<dbReference type="GO" id="GO:0016491">
    <property type="term" value="F:oxidoreductase activity"/>
    <property type="evidence" value="ECO:0007669"/>
    <property type="project" value="UniProtKB-KW"/>
</dbReference>
<comment type="similarity">
    <text evidence="2">Belongs to the DadA oxidoreductase family.</text>
</comment>
<dbReference type="Pfam" id="PF01266">
    <property type="entry name" value="DAO"/>
    <property type="match status" value="1"/>
</dbReference>
<dbReference type="InterPro" id="IPR036188">
    <property type="entry name" value="FAD/NAD-bd_sf"/>
</dbReference>
<dbReference type="SUPFAM" id="SSF51971">
    <property type="entry name" value="Nucleotide-binding domain"/>
    <property type="match status" value="1"/>
</dbReference>
<evidence type="ECO:0000256" key="2">
    <source>
        <dbReference type="ARBA" id="ARBA00009410"/>
    </source>
</evidence>
<reference evidence="6" key="1">
    <citation type="submission" date="2021-04" db="EMBL/GenBank/DDBJ databases">
        <title>Sequencing of actinobacteria type strains.</title>
        <authorList>
            <person name="Nguyen G.-S."/>
            <person name="Wentzel A."/>
        </authorList>
    </citation>
    <scope>NUCLEOTIDE SEQUENCE</scope>
    <source>
        <strain evidence="6">DSM 42095</strain>
    </source>
</reference>
<dbReference type="InterPro" id="IPR006076">
    <property type="entry name" value="FAD-dep_OxRdtase"/>
</dbReference>
<dbReference type="Gene3D" id="3.50.50.60">
    <property type="entry name" value="FAD/NAD(P)-binding domain"/>
    <property type="match status" value="1"/>
</dbReference>
<feature type="domain" description="FAD dependent oxidoreductase" evidence="5">
    <location>
        <begin position="2"/>
        <end position="370"/>
    </location>
</feature>
<sequence>MRIVVIGSGVAGAAAAYELARSGADTVLVDSAAEGRATSAGAGIICPWTSRVRDPAWYLLASAGAEHYPALLAALSEDGEEDIGYRRVGALRLLDPGDREGAESVRSLVATRASVSALAGDVSLLTGDEAARLFPPLRHEGPVLRVEGGARLDGRLLRDALRRAAVRRGARTVRGTARIEARDGRVRGVSVGDELVAADGVVAAAGAWSPALLGPLGVHVEVTPQRGQIVHLRLPDADAGTGAGVGTGTDGGAGADTARWPVVLPRSSHYLLAFDGSRVVVGATREEGSGFDHRVTAGGLAEVLGEALAVAPGLAAATHVETRVGFRPMGPDVRPLLGTVPACEGLVVANGLGSSGLTMGPYVGALAARLALGTPPELDLTPYDPLRRAAAVEGP</sequence>
<dbReference type="GO" id="GO:0005737">
    <property type="term" value="C:cytoplasm"/>
    <property type="evidence" value="ECO:0007669"/>
    <property type="project" value="TreeGrafter"/>
</dbReference>
<evidence type="ECO:0000256" key="4">
    <source>
        <dbReference type="ARBA" id="ARBA00023002"/>
    </source>
</evidence>
<gene>
    <name evidence="6" type="ORF">KDA82_14660</name>
</gene>
<dbReference type="SUPFAM" id="SSF54373">
    <property type="entry name" value="FAD-linked reductases, C-terminal domain"/>
    <property type="match status" value="1"/>
</dbReference>
<accession>A0A8T4IPJ8</accession>
<dbReference type="AlphaFoldDB" id="A0A8T4IPJ8"/>
<dbReference type="PANTHER" id="PTHR13847">
    <property type="entry name" value="SARCOSINE DEHYDROGENASE-RELATED"/>
    <property type="match status" value="1"/>
</dbReference>
<evidence type="ECO:0000256" key="1">
    <source>
        <dbReference type="ARBA" id="ARBA00001974"/>
    </source>
</evidence>
<proteinExistence type="inferred from homology"/>
<protein>
    <submittedName>
        <fullName evidence="6">FAD-dependent oxidoreductase</fullName>
    </submittedName>
</protein>
<organism evidence="6 7">
    <name type="scientific">Streptomyces daliensis</name>
    <dbReference type="NCBI Taxonomy" id="299421"/>
    <lineage>
        <taxon>Bacteria</taxon>
        <taxon>Bacillati</taxon>
        <taxon>Actinomycetota</taxon>
        <taxon>Actinomycetes</taxon>
        <taxon>Kitasatosporales</taxon>
        <taxon>Streptomycetaceae</taxon>
        <taxon>Streptomyces</taxon>
    </lineage>
</organism>
<dbReference type="PANTHER" id="PTHR13847:SF286">
    <property type="entry name" value="D-AMINO ACID DEHYDROGENASE"/>
    <property type="match status" value="1"/>
</dbReference>
<dbReference type="Proteomes" id="UP000675554">
    <property type="component" value="Unassembled WGS sequence"/>
</dbReference>
<keyword evidence="7" id="KW-1185">Reference proteome</keyword>
<keyword evidence="4" id="KW-0560">Oxidoreductase</keyword>
<evidence type="ECO:0000313" key="7">
    <source>
        <dbReference type="Proteomes" id="UP000675554"/>
    </source>
</evidence>
<evidence type="ECO:0000256" key="3">
    <source>
        <dbReference type="ARBA" id="ARBA00022630"/>
    </source>
</evidence>
<name>A0A8T4IPJ8_9ACTN</name>